<dbReference type="InterPro" id="IPR038508">
    <property type="entry name" value="ArfGAP_dom_sf"/>
</dbReference>
<dbReference type="PROSITE" id="PS50088">
    <property type="entry name" value="ANK_REPEAT"/>
    <property type="match status" value="1"/>
</dbReference>
<evidence type="ECO:0000256" key="4">
    <source>
        <dbReference type="ARBA" id="ARBA00022771"/>
    </source>
</evidence>
<dbReference type="PRINTS" id="PR00405">
    <property type="entry name" value="REVINTRACTNG"/>
</dbReference>
<keyword evidence="2" id="KW-0479">Metal-binding</keyword>
<dbReference type="GO" id="GO:0007420">
    <property type="term" value="P:brain development"/>
    <property type="evidence" value="ECO:0007669"/>
    <property type="project" value="InterPro"/>
</dbReference>
<feature type="region of interest" description="Disordered" evidence="10">
    <location>
        <begin position="416"/>
        <end position="450"/>
    </location>
</feature>
<dbReference type="GO" id="GO:0098793">
    <property type="term" value="C:presynapse"/>
    <property type="evidence" value="ECO:0007669"/>
    <property type="project" value="GOC"/>
</dbReference>
<dbReference type="Gene3D" id="1.20.5.170">
    <property type="match status" value="1"/>
</dbReference>
<dbReference type="GO" id="GO:0031267">
    <property type="term" value="F:small GTPase binding"/>
    <property type="evidence" value="ECO:0007669"/>
    <property type="project" value="TreeGrafter"/>
</dbReference>
<keyword evidence="6 7" id="KW-0040">ANK repeat</keyword>
<feature type="coiled-coil region" evidence="9">
    <location>
        <begin position="452"/>
        <end position="493"/>
    </location>
</feature>
<protein>
    <submittedName>
        <fullName evidence="12">ARF GTPase-activating protein GIT2 isoform X1</fullName>
    </submittedName>
</protein>
<keyword evidence="9" id="KW-0175">Coiled coil</keyword>
<evidence type="ECO:0000256" key="8">
    <source>
        <dbReference type="PROSITE-ProRule" id="PRU00288"/>
    </source>
</evidence>
<dbReference type="PANTHER" id="PTHR46097">
    <property type="entry name" value="G PROTEIN-COUPLED RECEPTOR KINASE INTERACTING ARFGAP"/>
    <property type="match status" value="1"/>
</dbReference>
<gene>
    <name evidence="12" type="primary">LOC106128529</name>
</gene>
<dbReference type="PROSITE" id="PS50115">
    <property type="entry name" value="ARFGAP"/>
    <property type="match status" value="1"/>
</dbReference>
<dbReference type="GO" id="GO:0008270">
    <property type="term" value="F:zinc ion binding"/>
    <property type="evidence" value="ECO:0007669"/>
    <property type="project" value="UniProtKB-KW"/>
</dbReference>
<evidence type="ECO:0000256" key="10">
    <source>
        <dbReference type="SAM" id="MobiDB-lite"/>
    </source>
</evidence>
<feature type="compositionally biased region" description="Basic and acidic residues" evidence="10">
    <location>
        <begin position="517"/>
        <end position="526"/>
    </location>
</feature>
<dbReference type="InterPro" id="IPR013724">
    <property type="entry name" value="GIT_SHD"/>
</dbReference>
<dbReference type="Pfam" id="PF12796">
    <property type="entry name" value="Ank_2"/>
    <property type="match status" value="1"/>
</dbReference>
<dbReference type="InterPro" id="IPR022018">
    <property type="entry name" value="GIT1_C"/>
</dbReference>
<name>A0AAJ6ZZ71_PAPXU</name>
<dbReference type="SMART" id="SM00105">
    <property type="entry name" value="ArfGap"/>
    <property type="match status" value="1"/>
</dbReference>
<evidence type="ECO:0000256" key="3">
    <source>
        <dbReference type="ARBA" id="ARBA00022737"/>
    </source>
</evidence>
<keyword evidence="5" id="KW-0862">Zinc</keyword>
<dbReference type="InterPro" id="IPR047161">
    <property type="entry name" value="GIT-like"/>
</dbReference>
<keyword evidence="4 8" id="KW-0863">Zinc-finger</keyword>
<dbReference type="Pfam" id="PF01412">
    <property type="entry name" value="ArfGap"/>
    <property type="match status" value="1"/>
</dbReference>
<dbReference type="GeneID" id="106128529"/>
<dbReference type="Gene3D" id="1.25.40.20">
    <property type="entry name" value="Ankyrin repeat-containing domain"/>
    <property type="match status" value="1"/>
</dbReference>
<dbReference type="GO" id="GO:0008277">
    <property type="term" value="P:regulation of G protein-coupled receptor signaling pathway"/>
    <property type="evidence" value="ECO:0007669"/>
    <property type="project" value="TreeGrafter"/>
</dbReference>
<feature type="region of interest" description="Disordered" evidence="10">
    <location>
        <begin position="494"/>
        <end position="561"/>
    </location>
</feature>
<dbReference type="Gene3D" id="1.20.120.330">
    <property type="entry name" value="Nucleotidyltransferases domain 2"/>
    <property type="match status" value="1"/>
</dbReference>
<keyword evidence="1" id="KW-0343">GTPase activation</keyword>
<dbReference type="PANTHER" id="PTHR46097:SF3">
    <property type="entry name" value="ARF GTPASE-ACTIVATING PROTEIN GIT"/>
    <property type="match status" value="1"/>
</dbReference>
<evidence type="ECO:0000313" key="12">
    <source>
        <dbReference type="RefSeq" id="XP_013182411.1"/>
    </source>
</evidence>
<feature type="compositionally biased region" description="Polar residues" evidence="10">
    <location>
        <begin position="494"/>
        <end position="510"/>
    </location>
</feature>
<dbReference type="AlphaFoldDB" id="A0AAJ6ZZ71"/>
<feature type="repeat" description="ANK" evidence="7">
    <location>
        <begin position="165"/>
        <end position="197"/>
    </location>
</feature>
<evidence type="ECO:0000256" key="9">
    <source>
        <dbReference type="SAM" id="Coils"/>
    </source>
</evidence>
<dbReference type="Pfam" id="PF08518">
    <property type="entry name" value="GIT_SHD"/>
    <property type="match status" value="2"/>
</dbReference>
<evidence type="ECO:0000256" key="5">
    <source>
        <dbReference type="ARBA" id="ARBA00022833"/>
    </source>
</evidence>
<dbReference type="SUPFAM" id="SSF57863">
    <property type="entry name" value="ArfGap/RecO-like zinc finger"/>
    <property type="match status" value="1"/>
</dbReference>
<dbReference type="InterPro" id="IPR037278">
    <property type="entry name" value="ARFGAP/RecO"/>
</dbReference>
<dbReference type="SUPFAM" id="SSF48403">
    <property type="entry name" value="Ankyrin repeat"/>
    <property type="match status" value="1"/>
</dbReference>
<evidence type="ECO:0000256" key="2">
    <source>
        <dbReference type="ARBA" id="ARBA00022723"/>
    </source>
</evidence>
<dbReference type="RefSeq" id="XP_013182411.1">
    <property type="nucleotide sequence ID" value="XM_013326957.1"/>
</dbReference>
<proteinExistence type="predicted"/>
<dbReference type="GO" id="GO:0036465">
    <property type="term" value="P:synaptic vesicle recycling"/>
    <property type="evidence" value="ECO:0007669"/>
    <property type="project" value="TreeGrafter"/>
</dbReference>
<dbReference type="PROSITE" id="PS50297">
    <property type="entry name" value="ANK_REP_REGION"/>
    <property type="match status" value="1"/>
</dbReference>
<dbReference type="InterPro" id="IPR002110">
    <property type="entry name" value="Ankyrin_rpt"/>
</dbReference>
<dbReference type="InterPro" id="IPR001164">
    <property type="entry name" value="ArfGAP_dom"/>
</dbReference>
<dbReference type="Gene3D" id="1.10.220.150">
    <property type="entry name" value="Arf GTPase activating protein"/>
    <property type="match status" value="1"/>
</dbReference>
<dbReference type="CDD" id="cd08833">
    <property type="entry name" value="ArfGap_GIT"/>
    <property type="match status" value="1"/>
</dbReference>
<keyword evidence="3" id="KW-0677">Repeat</keyword>
<dbReference type="KEGG" id="pxu:106128529"/>
<reference evidence="12" key="1">
    <citation type="submission" date="2025-08" db="UniProtKB">
        <authorList>
            <consortium name="RefSeq"/>
        </authorList>
    </citation>
    <scope>IDENTIFICATION</scope>
</reference>
<dbReference type="Pfam" id="PF12205">
    <property type="entry name" value="GIT1_C"/>
    <property type="match status" value="1"/>
</dbReference>
<dbReference type="Proteomes" id="UP000694872">
    <property type="component" value="Unplaced"/>
</dbReference>
<dbReference type="CTD" id="36122"/>
<evidence type="ECO:0000256" key="1">
    <source>
        <dbReference type="ARBA" id="ARBA00022468"/>
    </source>
</evidence>
<evidence type="ECO:0000256" key="7">
    <source>
        <dbReference type="PROSITE-ProRule" id="PRU00023"/>
    </source>
</evidence>
<feature type="compositionally biased region" description="Polar residues" evidence="10">
    <location>
        <begin position="416"/>
        <end position="446"/>
    </location>
</feature>
<dbReference type="GO" id="GO:0032012">
    <property type="term" value="P:regulation of ARF protein signal transduction"/>
    <property type="evidence" value="ECO:0007669"/>
    <property type="project" value="InterPro"/>
</dbReference>
<evidence type="ECO:0000259" key="11">
    <source>
        <dbReference type="PROSITE" id="PS50115"/>
    </source>
</evidence>
<dbReference type="SMART" id="SM00555">
    <property type="entry name" value="GIT"/>
    <property type="match status" value="2"/>
</dbReference>
<organism evidence="12">
    <name type="scientific">Papilio xuthus</name>
    <name type="common">Asian swallowtail butterfly</name>
    <dbReference type="NCBI Taxonomy" id="66420"/>
    <lineage>
        <taxon>Eukaryota</taxon>
        <taxon>Metazoa</taxon>
        <taxon>Ecdysozoa</taxon>
        <taxon>Arthropoda</taxon>
        <taxon>Hexapoda</taxon>
        <taxon>Insecta</taxon>
        <taxon>Pterygota</taxon>
        <taxon>Neoptera</taxon>
        <taxon>Endopterygota</taxon>
        <taxon>Lepidoptera</taxon>
        <taxon>Glossata</taxon>
        <taxon>Ditrysia</taxon>
        <taxon>Papilionoidea</taxon>
        <taxon>Papilionidae</taxon>
        <taxon>Papilioninae</taxon>
        <taxon>Papilio</taxon>
    </lineage>
</organism>
<accession>A0AAJ6ZZ71</accession>
<sequence>MISRSKHRSTVEVCSDCGASDPTWASINRGLLLCAECCSVHRSMGRHISHVKSLRQGSWPPSLLAMVQSLTAQNVNSIWEHSLLDTSAPKHLRKKPQPKDPLHPIKSEFILAKHLRLAYVLRARRDEPPSELGRQLHSAVRSSSLDTAMRLLAQGADPNYYNQEKGSACLHVACRAGQPAQAELLVAWGADPNTRDSSGNTPADCARQGGHIELAERVTELVYEATDRMIVFLTGERPAHAAGRHFLIPRAHDTHEMTDVAKAARGKLQLLPNHLFEELVMDIYDEIDRRETEAIWQTEASGLERCGVAFLPVNPALSAPRNQGRQKLARLSAPELAALLRDVLLDATRRQRLATLHPRAPGGPLNPLLSASHLKHMSQMSDDEPLYDSVASDDDYAALTPIDLDLQMTNIHPRTAEAVSSTYNPSLPNDQTDSKRTQSPITSNNAPEHIEIETLKKELDNRDSTITELKNQLKNLQTIVEQLTKENSVLKTTSSIDDDQSMTSQTSISESGVLEGKFPERGRSLETDQLTLSEEVDVRQSSKPQRPVSMYEAREGPKNNWQVTKHQLTSLPGLERSLTQSALDGEEGVSLGAEGGALAGEEAVQRRAEAVTRAIQDLWAAARLQQPHLADRAQHIRRAVRALLALFPQNCSDPTLQEVVYSLRVASEEVQAACAAPASLDRVRAAAYELARATKLLVTRAHPS</sequence>
<dbReference type="GO" id="GO:0005096">
    <property type="term" value="F:GTPase activator activity"/>
    <property type="evidence" value="ECO:0007669"/>
    <property type="project" value="UniProtKB-KW"/>
</dbReference>
<dbReference type="InterPro" id="IPR036770">
    <property type="entry name" value="Ankyrin_rpt-contain_sf"/>
</dbReference>
<feature type="domain" description="Arf-GAP" evidence="11">
    <location>
        <begin position="1"/>
        <end position="127"/>
    </location>
</feature>
<evidence type="ECO:0000256" key="6">
    <source>
        <dbReference type="ARBA" id="ARBA00023043"/>
    </source>
</evidence>